<reference evidence="1 2" key="1">
    <citation type="submission" date="2020-10" db="EMBL/GenBank/DDBJ databases">
        <title>Identification of Nocardia species via Next-generation sequencing and recognition of intraspecies genetic diversity.</title>
        <authorList>
            <person name="Li P."/>
            <person name="Li P."/>
            <person name="Lu B."/>
        </authorList>
    </citation>
    <scope>NUCLEOTIDE SEQUENCE [LARGE SCALE GENOMIC DNA]</scope>
    <source>
        <strain evidence="1 2">BJ06-0143</strain>
    </source>
</reference>
<sequence length="84" mass="8546">MQQSATGVFRVRFAPSISAEPGGLAGPAPSDEPAQFARELKAAGAMVVHGAYPDPVTIGASRAAAARIGNLSFVEVVDPLVDPD</sequence>
<organism evidence="1 2">
    <name type="scientific">Nocardia higoensis</name>
    <dbReference type="NCBI Taxonomy" id="228599"/>
    <lineage>
        <taxon>Bacteria</taxon>
        <taxon>Bacillati</taxon>
        <taxon>Actinomycetota</taxon>
        <taxon>Actinomycetes</taxon>
        <taxon>Mycobacteriales</taxon>
        <taxon>Nocardiaceae</taxon>
        <taxon>Nocardia</taxon>
    </lineage>
</organism>
<accession>A0ABS0D8M0</accession>
<protein>
    <submittedName>
        <fullName evidence="1">Uncharacterized protein</fullName>
    </submittedName>
</protein>
<gene>
    <name evidence="1" type="ORF">IU449_01335</name>
</gene>
<evidence type="ECO:0000313" key="2">
    <source>
        <dbReference type="Proteomes" id="UP000707731"/>
    </source>
</evidence>
<dbReference type="RefSeq" id="WP_195000146.1">
    <property type="nucleotide sequence ID" value="NZ_JADLQN010000001.1"/>
</dbReference>
<proteinExistence type="predicted"/>
<dbReference type="EMBL" id="JADLQN010000001">
    <property type="protein sequence ID" value="MBF6353204.1"/>
    <property type="molecule type" value="Genomic_DNA"/>
</dbReference>
<comment type="caution">
    <text evidence="1">The sequence shown here is derived from an EMBL/GenBank/DDBJ whole genome shotgun (WGS) entry which is preliminary data.</text>
</comment>
<keyword evidence="2" id="KW-1185">Reference proteome</keyword>
<name>A0ABS0D8M0_9NOCA</name>
<evidence type="ECO:0000313" key="1">
    <source>
        <dbReference type="EMBL" id="MBF6353204.1"/>
    </source>
</evidence>
<dbReference type="Proteomes" id="UP000707731">
    <property type="component" value="Unassembled WGS sequence"/>
</dbReference>